<proteinExistence type="predicted"/>
<evidence type="ECO:0008006" key="13">
    <source>
        <dbReference type="Google" id="ProtNLM"/>
    </source>
</evidence>
<comment type="caution">
    <text evidence="11">The sequence shown here is derived from an EMBL/GenBank/DDBJ whole genome shotgun (WGS) entry which is preliminary data.</text>
</comment>
<keyword evidence="9 10" id="KW-0472">Membrane</keyword>
<feature type="transmembrane region" description="Helical" evidence="10">
    <location>
        <begin position="87"/>
        <end position="120"/>
    </location>
</feature>
<dbReference type="PANTHER" id="PTHR12468:SF2">
    <property type="entry name" value="GPI MANNOSYLTRANSFERASE 2"/>
    <property type="match status" value="1"/>
</dbReference>
<reference evidence="11 12" key="1">
    <citation type="journal article" date="2016" name="Nat. Commun.">
        <title>Thousands of microbial genomes shed light on interconnected biogeochemical processes in an aquifer system.</title>
        <authorList>
            <person name="Anantharaman K."/>
            <person name="Brown C.T."/>
            <person name="Hug L.A."/>
            <person name="Sharon I."/>
            <person name="Castelle C.J."/>
            <person name="Probst A.J."/>
            <person name="Thomas B.C."/>
            <person name="Singh A."/>
            <person name="Wilkins M.J."/>
            <person name="Karaoz U."/>
            <person name="Brodie E.L."/>
            <person name="Williams K.H."/>
            <person name="Hubbard S.S."/>
            <person name="Banfield J.F."/>
        </authorList>
    </citation>
    <scope>NUCLEOTIDE SEQUENCE [LARGE SCALE GENOMIC DNA]</scope>
</reference>
<keyword evidence="8 10" id="KW-1133">Transmembrane helix</keyword>
<evidence type="ECO:0000256" key="9">
    <source>
        <dbReference type="ARBA" id="ARBA00023136"/>
    </source>
</evidence>
<protein>
    <recommendedName>
        <fullName evidence="13">Glycosyltransferase RgtA/B/C/D-like domain-containing protein</fullName>
    </recommendedName>
</protein>
<organism evidence="11 12">
    <name type="scientific">Candidatus Gottesmanbacteria bacterium RIFCSPLOWO2_01_FULL_42_22</name>
    <dbReference type="NCBI Taxonomy" id="1798391"/>
    <lineage>
        <taxon>Bacteria</taxon>
        <taxon>Candidatus Gottesmaniibacteriota</taxon>
    </lineage>
</organism>
<dbReference type="GO" id="GO:0031501">
    <property type="term" value="C:mannosyltransferase complex"/>
    <property type="evidence" value="ECO:0007669"/>
    <property type="project" value="TreeGrafter"/>
</dbReference>
<keyword evidence="3" id="KW-0337">GPI-anchor biosynthesis</keyword>
<gene>
    <name evidence="11" type="ORF">A2968_06130</name>
</gene>
<dbReference type="PANTHER" id="PTHR12468">
    <property type="entry name" value="GPI MANNOSYLTRANSFERASE 2"/>
    <property type="match status" value="1"/>
</dbReference>
<dbReference type="Pfam" id="PF04188">
    <property type="entry name" value="Mannosyl_trans2"/>
    <property type="match status" value="1"/>
</dbReference>
<keyword evidence="4" id="KW-0328">Glycosyltransferase</keyword>
<dbReference type="AlphaFoldDB" id="A0A1F6BHD5"/>
<dbReference type="EMBL" id="MFJU01000016">
    <property type="protein sequence ID" value="OGG36320.1"/>
    <property type="molecule type" value="Genomic_DNA"/>
</dbReference>
<evidence type="ECO:0000256" key="1">
    <source>
        <dbReference type="ARBA" id="ARBA00004477"/>
    </source>
</evidence>
<dbReference type="GO" id="GO:0004376">
    <property type="term" value="F:GPI mannosyltransferase activity"/>
    <property type="evidence" value="ECO:0007669"/>
    <property type="project" value="InterPro"/>
</dbReference>
<dbReference type="STRING" id="1798391.A2968_06130"/>
<keyword evidence="6 10" id="KW-0812">Transmembrane</keyword>
<dbReference type="GO" id="GO:0000009">
    <property type="term" value="F:alpha-1,6-mannosyltransferase activity"/>
    <property type="evidence" value="ECO:0007669"/>
    <property type="project" value="InterPro"/>
</dbReference>
<evidence type="ECO:0000256" key="10">
    <source>
        <dbReference type="SAM" id="Phobius"/>
    </source>
</evidence>
<dbReference type="GO" id="GO:0006506">
    <property type="term" value="P:GPI anchor biosynthetic process"/>
    <property type="evidence" value="ECO:0007669"/>
    <property type="project" value="UniProtKB-UniPathway"/>
</dbReference>
<feature type="transmembrane region" description="Helical" evidence="10">
    <location>
        <begin position="266"/>
        <end position="285"/>
    </location>
</feature>
<keyword evidence="7" id="KW-0256">Endoplasmic reticulum</keyword>
<comment type="pathway">
    <text evidence="2">Glycolipid biosynthesis; glycosylphosphatidylinositol-anchor biosynthesis.</text>
</comment>
<evidence type="ECO:0000256" key="5">
    <source>
        <dbReference type="ARBA" id="ARBA00022679"/>
    </source>
</evidence>
<evidence type="ECO:0000313" key="12">
    <source>
        <dbReference type="Proteomes" id="UP000176228"/>
    </source>
</evidence>
<evidence type="ECO:0000256" key="7">
    <source>
        <dbReference type="ARBA" id="ARBA00022824"/>
    </source>
</evidence>
<dbReference type="GO" id="GO:0016020">
    <property type="term" value="C:membrane"/>
    <property type="evidence" value="ECO:0007669"/>
    <property type="project" value="GOC"/>
</dbReference>
<sequence length="336" mass="39139">MLPRWIWGFGNFDGVHYLTIASRGYQAQFTQVYFPLFPLLLKYFYRILPLGNPLVNGLILTNLLFLISLYLFNLLLRTMVSEKQTRWILAFLVFFPTSFFFGSLYTESLFLFLMLFSLYLGQQKKWWLAALTAAFASATRIIGIFLWPVLLWQWRESRNQKQKKSRISILKSPVCYIPPLGLIAYMVYLKVYFGDALYFWHAQPVFGAARSGSSVIFMPQVIYRYIKMFAGIPFFQEAFWITFLEFFLAISTLFLLVIAHRRKLPLAWLIFAWPAVLLPTLTGTFSSMPRYILMALPIYAVLASIGNLKIRSFLLFICLLLQLVLTMLFTSGHWVA</sequence>
<feature type="transmembrane region" description="Helical" evidence="10">
    <location>
        <begin position="238"/>
        <end position="259"/>
    </location>
</feature>
<dbReference type="Proteomes" id="UP000176228">
    <property type="component" value="Unassembled WGS sequence"/>
</dbReference>
<dbReference type="UniPathway" id="UPA00196"/>
<evidence type="ECO:0000256" key="6">
    <source>
        <dbReference type="ARBA" id="ARBA00022692"/>
    </source>
</evidence>
<name>A0A1F6BHD5_9BACT</name>
<comment type="subcellular location">
    <subcellularLocation>
        <location evidence="1">Endoplasmic reticulum membrane</location>
        <topology evidence="1">Multi-pass membrane protein</topology>
    </subcellularLocation>
</comment>
<feature type="transmembrane region" description="Helical" evidence="10">
    <location>
        <begin position="291"/>
        <end position="308"/>
    </location>
</feature>
<evidence type="ECO:0000256" key="3">
    <source>
        <dbReference type="ARBA" id="ARBA00022502"/>
    </source>
</evidence>
<dbReference type="InterPro" id="IPR007315">
    <property type="entry name" value="PIG-V/Gpi18"/>
</dbReference>
<evidence type="ECO:0000313" key="11">
    <source>
        <dbReference type="EMBL" id="OGG36320.1"/>
    </source>
</evidence>
<evidence type="ECO:0000256" key="2">
    <source>
        <dbReference type="ARBA" id="ARBA00004687"/>
    </source>
</evidence>
<accession>A0A1F6BHD5</accession>
<evidence type="ECO:0000256" key="4">
    <source>
        <dbReference type="ARBA" id="ARBA00022676"/>
    </source>
</evidence>
<feature type="transmembrane region" description="Helical" evidence="10">
    <location>
        <begin position="313"/>
        <end position="335"/>
    </location>
</feature>
<keyword evidence="5" id="KW-0808">Transferase</keyword>
<feature type="transmembrane region" description="Helical" evidence="10">
    <location>
        <begin position="126"/>
        <end position="152"/>
    </location>
</feature>
<evidence type="ECO:0000256" key="8">
    <source>
        <dbReference type="ARBA" id="ARBA00022989"/>
    </source>
</evidence>
<feature type="transmembrane region" description="Helical" evidence="10">
    <location>
        <begin position="173"/>
        <end position="193"/>
    </location>
</feature>
<feature type="transmembrane region" description="Helical" evidence="10">
    <location>
        <begin position="54"/>
        <end position="75"/>
    </location>
</feature>